<evidence type="ECO:0000256" key="3">
    <source>
        <dbReference type="ARBA" id="ARBA00022491"/>
    </source>
</evidence>
<dbReference type="Pfam" id="PF17727">
    <property type="entry name" value="CtsR_C"/>
    <property type="match status" value="1"/>
</dbReference>
<dbReference type="InterPro" id="IPR041473">
    <property type="entry name" value="CtsR_C"/>
</dbReference>
<dbReference type="Gene3D" id="1.10.1200.150">
    <property type="entry name" value="Transcriptional regulator CtsR, C-terminal domain"/>
    <property type="match status" value="1"/>
</dbReference>
<evidence type="ECO:0000256" key="2">
    <source>
        <dbReference type="ARBA" id="ARBA00014129"/>
    </source>
</evidence>
<organism evidence="10 13">
    <name type="scientific">Oenococcus sicerae</name>
    <dbReference type="NCBI Taxonomy" id="2203724"/>
    <lineage>
        <taxon>Bacteria</taxon>
        <taxon>Bacillati</taxon>
        <taxon>Bacillota</taxon>
        <taxon>Bacilli</taxon>
        <taxon>Lactobacillales</taxon>
        <taxon>Lactobacillaceae</taxon>
        <taxon>Oenococcus</taxon>
    </lineage>
</organism>
<protein>
    <recommendedName>
        <fullName evidence="2 7">Transcriptional regulator CtsR</fullName>
    </recommendedName>
</protein>
<dbReference type="Proteomes" id="UP000286907">
    <property type="component" value="Chromosome"/>
</dbReference>
<dbReference type="Pfam" id="PF05848">
    <property type="entry name" value="CtsR"/>
    <property type="match status" value="1"/>
</dbReference>
<dbReference type="PIRSF" id="PIRSF010607">
    <property type="entry name" value="Txn_repr_CtsR"/>
    <property type="match status" value="1"/>
</dbReference>
<keyword evidence="6 7" id="KW-0804">Transcription</keyword>
<sequence length="160" mass="17956">MAETNISDVIEQYLKAILDQDEIAEIKRSEIASRFAVVPSQINYVINTRFTLQNGYVVESKRGGGGYIRIEHVDLVDDTKIFDELIDYIGDSIGDNNADQIIAALLEDKVISEREANIMIAAIDKNSLRISDKVTENTVRARVLVGMINRLRFESTNIHG</sequence>
<dbReference type="EMBL" id="CP029684">
    <property type="protein sequence ID" value="QAS69964.1"/>
    <property type="molecule type" value="Genomic_DNA"/>
</dbReference>
<evidence type="ECO:0000313" key="10">
    <source>
        <dbReference type="EMBL" id="MDN6900387.1"/>
    </source>
</evidence>
<dbReference type="EMBL" id="SDWY01000002">
    <property type="protein sequence ID" value="MDN6900387.1"/>
    <property type="molecule type" value="Genomic_DNA"/>
</dbReference>
<dbReference type="InterPro" id="IPR008463">
    <property type="entry name" value="CtsR"/>
</dbReference>
<proteinExistence type="inferred from homology"/>
<evidence type="ECO:0000259" key="8">
    <source>
        <dbReference type="Pfam" id="PF05848"/>
    </source>
</evidence>
<keyword evidence="3 7" id="KW-0678">Repressor</keyword>
<dbReference type="GO" id="GO:0006355">
    <property type="term" value="P:regulation of DNA-templated transcription"/>
    <property type="evidence" value="ECO:0007669"/>
    <property type="project" value="UniProtKB-UniRule"/>
</dbReference>
<evidence type="ECO:0000313" key="13">
    <source>
        <dbReference type="Proteomes" id="UP001167919"/>
    </source>
</evidence>
<evidence type="ECO:0000313" key="12">
    <source>
        <dbReference type="Proteomes" id="UP000286907"/>
    </source>
</evidence>
<dbReference type="RefSeq" id="WP_128686437.1">
    <property type="nucleotide sequence ID" value="NZ_CP029684.2"/>
</dbReference>
<dbReference type="GO" id="GO:0003677">
    <property type="term" value="F:DNA binding"/>
    <property type="evidence" value="ECO:0007669"/>
    <property type="project" value="UniProtKB-UniRule"/>
</dbReference>
<dbReference type="Proteomes" id="UP001167919">
    <property type="component" value="Unassembled WGS sequence"/>
</dbReference>
<dbReference type="Gene3D" id="3.30.56.130">
    <property type="entry name" value="Transcriptional regulator CtsR, winged HTH domain"/>
    <property type="match status" value="1"/>
</dbReference>
<dbReference type="InterPro" id="IPR041902">
    <property type="entry name" value="CtsR_N_sf"/>
</dbReference>
<evidence type="ECO:0000256" key="4">
    <source>
        <dbReference type="ARBA" id="ARBA00023015"/>
    </source>
</evidence>
<evidence type="ECO:0000256" key="5">
    <source>
        <dbReference type="ARBA" id="ARBA00023125"/>
    </source>
</evidence>
<reference evidence="11" key="3">
    <citation type="submission" date="2020-01" db="EMBL/GenBank/DDBJ databases">
        <authorList>
            <person name="Cousin F.J."/>
            <person name="Le Guellec R."/>
            <person name="Cretenet M."/>
        </authorList>
    </citation>
    <scope>NUCLEOTIDE SEQUENCE</scope>
    <source>
        <strain evidence="11">UCMA 15228</strain>
    </source>
</reference>
<dbReference type="AlphaFoldDB" id="A0AAJ1RCT3"/>
<reference evidence="10" key="2">
    <citation type="submission" date="2019-01" db="EMBL/GenBank/DDBJ databases">
        <title>Oenococcus sicerae UCMA17102.</title>
        <authorList>
            <person name="Cousin F.J."/>
            <person name="Le Guellec R."/>
            <person name="Cretenet M."/>
        </authorList>
    </citation>
    <scope>NUCLEOTIDE SEQUENCE</scope>
    <source>
        <strain evidence="10">UCMA17102</strain>
    </source>
</reference>
<gene>
    <name evidence="11" type="ORF">DLJ48_05205</name>
    <name evidence="10" type="ORF">EVC35_05130</name>
</gene>
<evidence type="ECO:0000259" key="9">
    <source>
        <dbReference type="Pfam" id="PF17727"/>
    </source>
</evidence>
<feature type="domain" description="CtsR C-terminal dimerization" evidence="9">
    <location>
        <begin position="77"/>
        <end position="149"/>
    </location>
</feature>
<dbReference type="InterPro" id="IPR041908">
    <property type="entry name" value="CtsR_C_sf"/>
</dbReference>
<evidence type="ECO:0000313" key="11">
    <source>
        <dbReference type="EMBL" id="QAS69964.1"/>
    </source>
</evidence>
<keyword evidence="4 7" id="KW-0805">Transcription regulation</keyword>
<accession>A0AAJ1RCT3</accession>
<evidence type="ECO:0000256" key="6">
    <source>
        <dbReference type="ARBA" id="ARBA00023163"/>
    </source>
</evidence>
<feature type="domain" description="CtsR N-terminal HTH" evidence="8">
    <location>
        <begin position="5"/>
        <end position="73"/>
    </location>
</feature>
<keyword evidence="12" id="KW-1185">Reference proteome</keyword>
<reference evidence="11 12" key="1">
    <citation type="journal article" date="2019" name="Syst. Appl. Microbiol.">
        <title>Oenococcus sicerae sp. nov., isolated from French cider.</title>
        <authorList>
            <person name="Cousin F.J."/>
            <person name="Le Guellec R."/>
            <person name="Chagnot C."/>
            <person name="Goux D."/>
            <person name="Dalmasso M."/>
            <person name="Laplace J.M."/>
            <person name="Cretenet M."/>
        </authorList>
    </citation>
    <scope>NUCLEOTIDE SEQUENCE [LARGE SCALE GENOMIC DNA]</scope>
    <source>
        <strain evidence="11 12">UCMA 15228</strain>
    </source>
</reference>
<name>A0AAJ1RCT3_9LACO</name>
<comment type="similarity">
    <text evidence="1 7">Belongs to the CtsR family.</text>
</comment>
<dbReference type="InterPro" id="IPR040465">
    <property type="entry name" value="CtsR_N"/>
</dbReference>
<evidence type="ECO:0000256" key="7">
    <source>
        <dbReference type="PIRNR" id="PIRNR010607"/>
    </source>
</evidence>
<evidence type="ECO:0000256" key="1">
    <source>
        <dbReference type="ARBA" id="ARBA00010189"/>
    </source>
</evidence>
<keyword evidence="5 7" id="KW-0238">DNA-binding</keyword>